<reference evidence="2 3" key="1">
    <citation type="journal article" date="2018" name="ACS Chem. Biol.">
        <title>Ketoreductase domain dysfunction expands chemodiversity: malyngamide biosynthesis in the cyanobacterium Okeania hirsuta.</title>
        <authorList>
            <person name="Moss N.A."/>
            <person name="Leao T."/>
            <person name="Rankin M."/>
            <person name="McCullough T.M."/>
            <person name="Qu P."/>
            <person name="Korobeynikov A."/>
            <person name="Smith J.L."/>
            <person name="Gerwick L."/>
            <person name="Gerwick W.H."/>
        </authorList>
    </citation>
    <scope>NUCLEOTIDE SEQUENCE [LARGE SCALE GENOMIC DNA]</scope>
    <source>
        <strain evidence="2 3">PAB10Feb10-1</strain>
    </source>
</reference>
<feature type="region of interest" description="Disordered" evidence="1">
    <location>
        <begin position="283"/>
        <end position="327"/>
    </location>
</feature>
<organism evidence="2 3">
    <name type="scientific">Okeania hirsuta</name>
    <dbReference type="NCBI Taxonomy" id="1458930"/>
    <lineage>
        <taxon>Bacteria</taxon>
        <taxon>Bacillati</taxon>
        <taxon>Cyanobacteriota</taxon>
        <taxon>Cyanophyceae</taxon>
        <taxon>Oscillatoriophycideae</taxon>
        <taxon>Oscillatoriales</taxon>
        <taxon>Microcoleaceae</taxon>
        <taxon>Okeania</taxon>
    </lineage>
</organism>
<feature type="compositionally biased region" description="Basic and acidic residues" evidence="1">
    <location>
        <begin position="293"/>
        <end position="309"/>
    </location>
</feature>
<dbReference type="InterPro" id="IPR011004">
    <property type="entry name" value="Trimer_LpxA-like_sf"/>
</dbReference>
<dbReference type="RefSeq" id="WP_124155444.1">
    <property type="nucleotide sequence ID" value="NZ_CAWOLW010000145.1"/>
</dbReference>
<comment type="caution">
    <text evidence="2">The sequence shown here is derived from an EMBL/GenBank/DDBJ whole genome shotgun (WGS) entry which is preliminary data.</text>
</comment>
<dbReference type="OrthoDB" id="481965at2"/>
<feature type="compositionally biased region" description="Polar residues" evidence="1">
    <location>
        <begin position="169"/>
        <end position="186"/>
    </location>
</feature>
<dbReference type="GO" id="GO:0043886">
    <property type="term" value="F:structural constituent of carboxysome shell"/>
    <property type="evidence" value="ECO:0007669"/>
    <property type="project" value="UniProtKB-ARBA"/>
</dbReference>
<dbReference type="GO" id="GO:0031470">
    <property type="term" value="C:carboxysome"/>
    <property type="evidence" value="ECO:0007669"/>
    <property type="project" value="UniProtKB-ARBA"/>
</dbReference>
<feature type="compositionally biased region" description="Polar residues" evidence="1">
    <location>
        <begin position="122"/>
        <end position="145"/>
    </location>
</feature>
<evidence type="ECO:0008006" key="4">
    <source>
        <dbReference type="Google" id="ProtNLM"/>
    </source>
</evidence>
<dbReference type="Proteomes" id="UP000269154">
    <property type="component" value="Unassembled WGS sequence"/>
</dbReference>
<accession>A0A3N6P3N4</accession>
<name>A0A3N6P3N4_9CYAN</name>
<feature type="region of interest" description="Disordered" evidence="1">
    <location>
        <begin position="122"/>
        <end position="188"/>
    </location>
</feature>
<keyword evidence="3" id="KW-1185">Reference proteome</keyword>
<evidence type="ECO:0000313" key="2">
    <source>
        <dbReference type="EMBL" id="RQH27778.1"/>
    </source>
</evidence>
<evidence type="ECO:0000256" key="1">
    <source>
        <dbReference type="SAM" id="MobiDB-lite"/>
    </source>
</evidence>
<proteinExistence type="predicted"/>
<protein>
    <recommendedName>
        <fullName evidence="4">Transferase</fullName>
    </recommendedName>
</protein>
<feature type="compositionally biased region" description="Polar residues" evidence="1">
    <location>
        <begin position="283"/>
        <end position="292"/>
    </location>
</feature>
<feature type="compositionally biased region" description="Low complexity" evidence="1">
    <location>
        <begin position="153"/>
        <end position="168"/>
    </location>
</feature>
<sequence length="354" mass="38417">MQFTPLQPIDNTEPFVSGDVKIEPNVAIASGVILQAAADCQIVIATGVCIGMGVILHAYQGNIKVESGVTIGAGVLVVGKSKIGANACIGSVATIIEHDVEPNQVVPPTSIIGESGRQILENSTTAPSQPPSQTVLTPHITTTTKSNDDLSVDPELSSSSELSEENLSQTSTFNYPDNHQELGSSSELDEENIAQTSTFNYPDNHQELGSSSELDEENIAQTSTFNYPDNHQELGSSSELDEENIAQKSTFKYPGNHQGLNSNYQFFKKTEPENDNSNALVNQELTNNSSSPDQEKAKNEEETQNKIEQAKTQLQEEAPETTKTPIYGQDYVNRMMKTLFPHKNSLSSPPDEED</sequence>
<dbReference type="AlphaFoldDB" id="A0A3N6P3N4"/>
<dbReference type="Gene3D" id="2.160.10.10">
    <property type="entry name" value="Hexapeptide repeat proteins"/>
    <property type="match status" value="1"/>
</dbReference>
<dbReference type="EMBL" id="RCBY01000229">
    <property type="protein sequence ID" value="RQH27778.1"/>
    <property type="molecule type" value="Genomic_DNA"/>
</dbReference>
<gene>
    <name evidence="2" type="ORF">D5R40_26520</name>
</gene>
<dbReference type="SUPFAM" id="SSF51161">
    <property type="entry name" value="Trimeric LpxA-like enzymes"/>
    <property type="match status" value="1"/>
</dbReference>
<evidence type="ECO:0000313" key="3">
    <source>
        <dbReference type="Proteomes" id="UP000269154"/>
    </source>
</evidence>